<feature type="region of interest" description="Disordered" evidence="1">
    <location>
        <begin position="316"/>
        <end position="404"/>
    </location>
</feature>
<organism evidence="2">
    <name type="scientific">Chromera velia CCMP2878</name>
    <dbReference type="NCBI Taxonomy" id="1169474"/>
    <lineage>
        <taxon>Eukaryota</taxon>
        <taxon>Sar</taxon>
        <taxon>Alveolata</taxon>
        <taxon>Colpodellida</taxon>
        <taxon>Chromeraceae</taxon>
        <taxon>Chromera</taxon>
    </lineage>
</organism>
<feature type="region of interest" description="Disordered" evidence="1">
    <location>
        <begin position="265"/>
        <end position="296"/>
    </location>
</feature>
<sequence length="531" mass="57961">MEGFASCLFILEYVYFGEPCVRACLQGTEGVCLPGGGGASPGSFARSLHWPAAVRNSVNLGISAFRARQLLGQGGVPVVSVEGNKSEEEGREEWDGVLDVKCWRSNPGMRGPGETLLTHAERERKGGRRETRQDLASGVEAQRLAEECEALVFGRSRKGRGKGATRKDGKGRIQMEPLAARGVESENRDGSSATQDESHTPSNGTPEPVSVSSLLRFLRNESLPPSLSPFLVKRKQRSPGEAVLPLSPFPPALADLASRLLEDTEGTREGKTTKDHFEKGTAQVFREASQDPSADLEHCPSLPSVAFRVLAVTHAQPSQIPTDNTEGLPNRHSHSDPLLQGVSLEDDRRSRKRGRRKVVSKKETASLLYFERERQDTPPLPSTKHPDGSLPPALYDPPPPPDEKPPMAVLELESLDGSADLKTTEIEATFAACGFPIVRAGELSPRDSTSGPNHSLGMRTLERLRGPSWTQPSENEEYLDLMDLPVEGRNGALQVQLCELEIGDPLHPADRRPRVLLRLGFPALWQNVMEV</sequence>
<gene>
    <name evidence="2" type="ORF">Cvel_10609</name>
</gene>
<protein>
    <submittedName>
        <fullName evidence="2">Uncharacterized protein</fullName>
    </submittedName>
</protein>
<feature type="compositionally biased region" description="Basic and acidic residues" evidence="1">
    <location>
        <begin position="360"/>
        <end position="376"/>
    </location>
</feature>
<feature type="compositionally biased region" description="Polar residues" evidence="1">
    <location>
        <begin position="190"/>
        <end position="209"/>
    </location>
</feature>
<feature type="compositionally biased region" description="Basic and acidic residues" evidence="1">
    <location>
        <begin position="265"/>
        <end position="279"/>
    </location>
</feature>
<feature type="compositionally biased region" description="Basic residues" evidence="1">
    <location>
        <begin position="350"/>
        <end position="359"/>
    </location>
</feature>
<accession>A0A0G4I3B1</accession>
<evidence type="ECO:0000256" key="1">
    <source>
        <dbReference type="SAM" id="MobiDB-lite"/>
    </source>
</evidence>
<feature type="compositionally biased region" description="Polar residues" evidence="1">
    <location>
        <begin position="316"/>
        <end position="327"/>
    </location>
</feature>
<proteinExistence type="predicted"/>
<evidence type="ECO:0000313" key="2">
    <source>
        <dbReference type="EMBL" id="CEM51424.1"/>
    </source>
</evidence>
<dbReference type="EMBL" id="CDMZ01004944">
    <property type="protein sequence ID" value="CEM51424.1"/>
    <property type="molecule type" value="Genomic_DNA"/>
</dbReference>
<reference evidence="2" key="1">
    <citation type="submission" date="2014-11" db="EMBL/GenBank/DDBJ databases">
        <authorList>
            <person name="Otto D Thomas"/>
            <person name="Naeem Raeece"/>
        </authorList>
    </citation>
    <scope>NUCLEOTIDE SEQUENCE</scope>
</reference>
<name>A0A0G4I3B1_9ALVE</name>
<dbReference type="VEuPathDB" id="CryptoDB:Cvel_10609"/>
<feature type="region of interest" description="Disordered" evidence="1">
    <location>
        <begin position="158"/>
        <end position="209"/>
    </location>
</feature>
<dbReference type="AlphaFoldDB" id="A0A0G4I3B1"/>